<dbReference type="PANTHER" id="PTHR32063">
    <property type="match status" value="1"/>
</dbReference>
<evidence type="ECO:0000313" key="3">
    <source>
        <dbReference type="Proteomes" id="UP000445000"/>
    </source>
</evidence>
<protein>
    <submittedName>
        <fullName evidence="2">Nodulation protein NolG</fullName>
    </submittedName>
</protein>
<keyword evidence="3" id="KW-1185">Reference proteome</keyword>
<reference evidence="3" key="1">
    <citation type="submission" date="2020-01" db="EMBL/GenBank/DDBJ databases">
        <title>'Steroidobacter agaridevorans' sp. nov., agar-degrading bacteria isolated from rhizosphere soils.</title>
        <authorList>
            <person name="Ikenaga M."/>
            <person name="Kataoka M."/>
            <person name="Murouchi A."/>
            <person name="Katsuragi S."/>
            <person name="Sakai M."/>
        </authorList>
    </citation>
    <scope>NUCLEOTIDE SEQUENCE [LARGE SCALE GENOMIC DNA]</scope>
    <source>
        <strain evidence="3">YU21-B</strain>
    </source>
</reference>
<dbReference type="Gene3D" id="3.30.2090.10">
    <property type="entry name" value="Multidrug efflux transporter AcrB TolC docking domain, DN and DC subdomains"/>
    <property type="match status" value="2"/>
</dbReference>
<dbReference type="PRINTS" id="PR00702">
    <property type="entry name" value="ACRIFLAVINRP"/>
</dbReference>
<name>A0A829Y7W4_9GAMM</name>
<dbReference type="Gene3D" id="3.30.70.1430">
    <property type="entry name" value="Multidrug efflux transporter AcrB pore domain"/>
    <property type="match status" value="2"/>
</dbReference>
<feature type="transmembrane region" description="Helical" evidence="1">
    <location>
        <begin position="432"/>
        <end position="454"/>
    </location>
</feature>
<feature type="transmembrane region" description="Helical" evidence="1">
    <location>
        <begin position="12"/>
        <end position="32"/>
    </location>
</feature>
<dbReference type="Gene3D" id="3.30.70.1440">
    <property type="entry name" value="Multidrug efflux transporter AcrB pore domain"/>
    <property type="match status" value="1"/>
</dbReference>
<feature type="transmembrane region" description="Helical" evidence="1">
    <location>
        <begin position="460"/>
        <end position="482"/>
    </location>
</feature>
<comment type="caution">
    <text evidence="2">The sequence shown here is derived from an EMBL/GenBank/DDBJ whole genome shotgun (WGS) entry which is preliminary data.</text>
</comment>
<proteinExistence type="predicted"/>
<dbReference type="EMBL" id="BLJN01000001">
    <property type="protein sequence ID" value="GFE78886.1"/>
    <property type="molecule type" value="Genomic_DNA"/>
</dbReference>
<dbReference type="Gene3D" id="3.30.70.1320">
    <property type="entry name" value="Multidrug efflux transporter AcrB pore domain like"/>
    <property type="match status" value="1"/>
</dbReference>
<feature type="transmembrane region" description="Helical" evidence="1">
    <location>
        <begin position="922"/>
        <end position="943"/>
    </location>
</feature>
<feature type="transmembrane region" description="Helical" evidence="1">
    <location>
        <begin position="361"/>
        <end position="381"/>
    </location>
</feature>
<dbReference type="InterPro" id="IPR027463">
    <property type="entry name" value="AcrB_DN_DC_subdom"/>
</dbReference>
<feature type="transmembrane region" description="Helical" evidence="1">
    <location>
        <begin position="867"/>
        <end position="885"/>
    </location>
</feature>
<dbReference type="RefSeq" id="WP_161810728.1">
    <property type="nucleotide sequence ID" value="NZ_BLJN01000001.1"/>
</dbReference>
<sequence>MWITKTSINQPVFATMVMLALVVLGGYSYRLLPVEQMPEINVPQAYITVAYPGASPEAIENDVIKPLESVINSVEGVKNIYGTAREGNAFLMIDFRMEVDSVAATQEVRDKVAQIRSSLPREVREPTISRATNDSSTEPVVSLVVYSKTRSLREVSTIADQQIVKRLQNSYGVGNVSIGGAIERQVQIFLRPEQLQSFRVGVDQVIEAVRAANQDLPAGMISRGPTEQLVRVEGKMKNPRDFERIIVANQGGAPVYLHQVADIVDGEAEEQSISRMNGLRSVSLDVYKVQAANMVEVGKGVDEAVADLTSRLPPDIVIRTLWSDAKFIEGSLDRVKETIIEGALLTILIVFLFLHSWRSTVITGLTLPISVIASFTALHAFGFTLNFMTLMALSLCIGLLIDDAIVVRENIVRHADMGKSHRAAALEGTSEIGLAVMATTFAILAVFIPVAFMSGVIGKFFLPFGITVAVAVMVSLFVSFTLDPMLSSVWPDPSQGRFRRVPWLGKVMERVESVIEYAHRVYDRLLRWALSGRRYGITRRVSLSPRSLLLLIAAFSFFGSFLLVPKVGTEFVPQQDEGIMFMRMNTPIGSSLEYTDAKIRDAEDAIREIDGVDSILTTVGTDEGRNYARVRILLKDKTLFDRPPQKQIEEQIRNRLSNMAGLSLTVQGQNQPVVISILGPENEKLTELSQELMKRLSTIPGIADLESSERGANPTVAVRIKNELASDLGLTTASIGNALRPLIAGDQISTWLGPDGQDYDVIVQLPKQRREIVSDLGDLYVSSTRTDANGNPMLVPIRQIADFVETTSPQQIKRLNLQRRITIYGNAQGRPSGDVGTDAEKIVKAMQLPPGYRFDVSGAQQEMNETSAAAAAALGLAVIFIYLVLASQFGSFLQPVAIMASLPLSLIGVLLALLFTGTTLNIFSIIGFIMLMGLVTKNAILLVDFTNQAIRNGVPLREAIFEAGQVRLRPILMTTLAMIFGMLPMAIGVGAGGELLAPMGRAVIGGVITSTLLTLLIVPVLYTYIYGFTERVKAYWRRSHAHEQLDPDPHLEQPHLKQPSLEP</sequence>
<evidence type="ECO:0000313" key="2">
    <source>
        <dbReference type="EMBL" id="GFE78886.1"/>
    </source>
</evidence>
<feature type="transmembrane region" description="Helical" evidence="1">
    <location>
        <begin position="387"/>
        <end position="411"/>
    </location>
</feature>
<dbReference type="GO" id="GO:0042910">
    <property type="term" value="F:xenobiotic transmembrane transporter activity"/>
    <property type="evidence" value="ECO:0007669"/>
    <property type="project" value="TreeGrafter"/>
</dbReference>
<keyword evidence="1" id="KW-0812">Transmembrane</keyword>
<feature type="transmembrane region" description="Helical" evidence="1">
    <location>
        <begin position="971"/>
        <end position="991"/>
    </location>
</feature>
<dbReference type="Proteomes" id="UP000445000">
    <property type="component" value="Unassembled WGS sequence"/>
</dbReference>
<dbReference type="Pfam" id="PF00873">
    <property type="entry name" value="ACR_tran"/>
    <property type="match status" value="1"/>
</dbReference>
<dbReference type="AlphaFoldDB" id="A0A829Y7W4"/>
<organism evidence="2 3">
    <name type="scientific">Steroidobacter agaridevorans</name>
    <dbReference type="NCBI Taxonomy" id="2695856"/>
    <lineage>
        <taxon>Bacteria</taxon>
        <taxon>Pseudomonadati</taxon>
        <taxon>Pseudomonadota</taxon>
        <taxon>Gammaproteobacteria</taxon>
        <taxon>Steroidobacterales</taxon>
        <taxon>Steroidobacteraceae</taxon>
        <taxon>Steroidobacter</taxon>
    </lineage>
</organism>
<dbReference type="SUPFAM" id="SSF82866">
    <property type="entry name" value="Multidrug efflux transporter AcrB transmembrane domain"/>
    <property type="match status" value="2"/>
</dbReference>
<dbReference type="SUPFAM" id="SSF82714">
    <property type="entry name" value="Multidrug efflux transporter AcrB TolC docking domain, DN and DC subdomains"/>
    <property type="match status" value="2"/>
</dbReference>
<dbReference type="GO" id="GO:0005886">
    <property type="term" value="C:plasma membrane"/>
    <property type="evidence" value="ECO:0007669"/>
    <property type="project" value="TreeGrafter"/>
</dbReference>
<gene>
    <name evidence="2" type="ORF">GCM10011487_08860</name>
</gene>
<evidence type="ECO:0000256" key="1">
    <source>
        <dbReference type="SAM" id="Phobius"/>
    </source>
</evidence>
<feature type="transmembrane region" description="Helical" evidence="1">
    <location>
        <begin position="1003"/>
        <end position="1028"/>
    </location>
</feature>
<accession>A0A829Y7W4</accession>
<keyword evidence="1" id="KW-1133">Transmembrane helix</keyword>
<dbReference type="Gene3D" id="1.20.1640.10">
    <property type="entry name" value="Multidrug efflux transporter AcrB transmembrane domain"/>
    <property type="match status" value="2"/>
</dbReference>
<keyword evidence="1" id="KW-0472">Membrane</keyword>
<feature type="transmembrane region" description="Helical" evidence="1">
    <location>
        <begin position="548"/>
        <end position="565"/>
    </location>
</feature>
<dbReference type="PANTHER" id="PTHR32063:SF0">
    <property type="entry name" value="SWARMING MOTILITY PROTEIN SWRC"/>
    <property type="match status" value="1"/>
</dbReference>
<dbReference type="InterPro" id="IPR001036">
    <property type="entry name" value="Acrflvin-R"/>
</dbReference>
<dbReference type="SUPFAM" id="SSF82693">
    <property type="entry name" value="Multidrug efflux transporter AcrB pore domain, PN1, PN2, PC1 and PC2 subdomains"/>
    <property type="match status" value="3"/>
</dbReference>
<feature type="transmembrane region" description="Helical" evidence="1">
    <location>
        <begin position="338"/>
        <end position="354"/>
    </location>
</feature>
<feature type="transmembrane region" description="Helical" evidence="1">
    <location>
        <begin position="897"/>
        <end position="916"/>
    </location>
</feature>